<proteinExistence type="predicted"/>
<sequence>MVFALKSIVLVTMLAAAQALPSPAPASSELEKRAAIPVCLAACTLACLSLPPPADLACEVSCLAFCLGSVETGGSIGSVDSAKGVIVAGNGDVIFTASST</sequence>
<keyword evidence="3" id="KW-1185">Reference proteome</keyword>
<organism evidence="2 3">
    <name type="scientific">Pseudogymnoascus verrucosus</name>
    <dbReference type="NCBI Taxonomy" id="342668"/>
    <lineage>
        <taxon>Eukaryota</taxon>
        <taxon>Fungi</taxon>
        <taxon>Dikarya</taxon>
        <taxon>Ascomycota</taxon>
        <taxon>Pezizomycotina</taxon>
        <taxon>Leotiomycetes</taxon>
        <taxon>Thelebolales</taxon>
        <taxon>Thelebolaceae</taxon>
        <taxon>Pseudogymnoascus</taxon>
    </lineage>
</organism>
<protein>
    <submittedName>
        <fullName evidence="2">Uncharacterized protein</fullName>
    </submittedName>
</protein>
<accession>A0A1B8GIV4</accession>
<evidence type="ECO:0000313" key="2">
    <source>
        <dbReference type="EMBL" id="OBT95770.1"/>
    </source>
</evidence>
<feature type="chain" id="PRO_5008608639" evidence="1">
    <location>
        <begin position="20"/>
        <end position="100"/>
    </location>
</feature>
<dbReference type="EMBL" id="KV460233">
    <property type="protein sequence ID" value="OBT95770.1"/>
    <property type="molecule type" value="Genomic_DNA"/>
</dbReference>
<reference evidence="3" key="2">
    <citation type="journal article" date="2018" name="Nat. Commun.">
        <title>Extreme sensitivity to ultraviolet light in the fungal pathogen causing white-nose syndrome of bats.</title>
        <authorList>
            <person name="Palmer J.M."/>
            <person name="Drees K.P."/>
            <person name="Foster J.T."/>
            <person name="Lindner D.L."/>
        </authorList>
    </citation>
    <scope>NUCLEOTIDE SEQUENCE [LARGE SCALE GENOMIC DNA]</scope>
    <source>
        <strain evidence="3">UAMH 10579</strain>
    </source>
</reference>
<dbReference type="OrthoDB" id="10454454at2759"/>
<dbReference type="Proteomes" id="UP000091956">
    <property type="component" value="Unassembled WGS sequence"/>
</dbReference>
<gene>
    <name evidence="2" type="ORF">VE01_06505</name>
</gene>
<dbReference type="GeneID" id="28839891"/>
<name>A0A1B8GIV4_9PEZI</name>
<keyword evidence="1" id="KW-0732">Signal</keyword>
<reference evidence="2 3" key="1">
    <citation type="submission" date="2016-03" db="EMBL/GenBank/DDBJ databases">
        <title>Comparative genomics of Pseudogymnoascus destructans, the fungus causing white-nose syndrome of bats.</title>
        <authorList>
            <person name="Palmer J.M."/>
            <person name="Drees K.P."/>
            <person name="Foster J.T."/>
            <person name="Lindner D.L."/>
        </authorList>
    </citation>
    <scope>NUCLEOTIDE SEQUENCE [LARGE SCALE GENOMIC DNA]</scope>
    <source>
        <strain evidence="2 3">UAMH 10579</strain>
    </source>
</reference>
<feature type="signal peptide" evidence="1">
    <location>
        <begin position="1"/>
        <end position="19"/>
    </location>
</feature>
<evidence type="ECO:0000313" key="3">
    <source>
        <dbReference type="Proteomes" id="UP000091956"/>
    </source>
</evidence>
<dbReference type="AlphaFoldDB" id="A0A1B8GIV4"/>
<dbReference type="RefSeq" id="XP_018129503.1">
    <property type="nucleotide sequence ID" value="XM_018275950.1"/>
</dbReference>
<evidence type="ECO:0000256" key="1">
    <source>
        <dbReference type="SAM" id="SignalP"/>
    </source>
</evidence>